<dbReference type="SUPFAM" id="SSF55785">
    <property type="entry name" value="PYP-like sensor domain (PAS domain)"/>
    <property type="match status" value="1"/>
</dbReference>
<keyword evidence="6" id="KW-1185">Reference proteome</keyword>
<organism evidence="5 6">
    <name type="scientific">Algoriphagus ratkowskyi</name>
    <dbReference type="NCBI Taxonomy" id="57028"/>
    <lineage>
        <taxon>Bacteria</taxon>
        <taxon>Pseudomonadati</taxon>
        <taxon>Bacteroidota</taxon>
        <taxon>Cytophagia</taxon>
        <taxon>Cytophagales</taxon>
        <taxon>Cyclobacteriaceae</taxon>
        <taxon>Algoriphagus</taxon>
    </lineage>
</organism>
<evidence type="ECO:0000256" key="1">
    <source>
        <dbReference type="ARBA" id="ARBA00022630"/>
    </source>
</evidence>
<sequence length="134" mass="15081">MKSSSAANIINGDLSKQNNWEVEFAKELSVSYKTLVLTDLQQTIFWVNAGFQRMTGYAADYAIGKKPTFLQGVSTSEKVKCRIRNKLNTGNRVSEIITNYKKNGLAYDCLITIIPLFDSHQVITHYLALEREAA</sequence>
<keyword evidence="3" id="KW-0157">Chromophore</keyword>
<reference evidence="5 6" key="1">
    <citation type="submission" date="2019-08" db="EMBL/GenBank/DDBJ databases">
        <title>Genome of Algoriphagus ratkowskyi IC026.</title>
        <authorList>
            <person name="Bowman J.P."/>
        </authorList>
    </citation>
    <scope>NUCLEOTIDE SEQUENCE [LARGE SCALE GENOMIC DNA]</scope>
    <source>
        <strain evidence="5 6">IC026</strain>
    </source>
</reference>
<feature type="domain" description="PAS" evidence="4">
    <location>
        <begin position="36"/>
        <end position="128"/>
    </location>
</feature>
<evidence type="ECO:0000259" key="4">
    <source>
        <dbReference type="Pfam" id="PF13426"/>
    </source>
</evidence>
<comment type="caution">
    <text evidence="5">The sequence shown here is derived from an EMBL/GenBank/DDBJ whole genome shotgun (WGS) entry which is preliminary data.</text>
</comment>
<dbReference type="Pfam" id="PF13426">
    <property type="entry name" value="PAS_9"/>
    <property type="match status" value="1"/>
</dbReference>
<dbReference type="CDD" id="cd00130">
    <property type="entry name" value="PAS"/>
    <property type="match status" value="1"/>
</dbReference>
<dbReference type="PANTHER" id="PTHR47429">
    <property type="entry name" value="PROTEIN TWIN LOV 1"/>
    <property type="match status" value="1"/>
</dbReference>
<keyword evidence="1" id="KW-0285">Flavoprotein</keyword>
<dbReference type="NCBIfam" id="TIGR00229">
    <property type="entry name" value="sensory_box"/>
    <property type="match status" value="1"/>
</dbReference>
<gene>
    <name evidence="5" type="ORF">ESW18_00940</name>
</gene>
<keyword evidence="2" id="KW-0288">FMN</keyword>
<evidence type="ECO:0000313" key="5">
    <source>
        <dbReference type="EMBL" id="TXD79729.1"/>
    </source>
</evidence>
<dbReference type="Gene3D" id="3.30.450.20">
    <property type="entry name" value="PAS domain"/>
    <property type="match status" value="1"/>
</dbReference>
<dbReference type="InterPro" id="IPR035965">
    <property type="entry name" value="PAS-like_dom_sf"/>
</dbReference>
<evidence type="ECO:0000256" key="2">
    <source>
        <dbReference type="ARBA" id="ARBA00022643"/>
    </source>
</evidence>
<evidence type="ECO:0000256" key="3">
    <source>
        <dbReference type="ARBA" id="ARBA00022991"/>
    </source>
</evidence>
<dbReference type="Proteomes" id="UP000321927">
    <property type="component" value="Unassembled WGS sequence"/>
</dbReference>
<dbReference type="EMBL" id="VORV01000001">
    <property type="protein sequence ID" value="TXD79729.1"/>
    <property type="molecule type" value="Genomic_DNA"/>
</dbReference>
<dbReference type="PANTHER" id="PTHR47429:SF2">
    <property type="entry name" value="PROTEIN TWIN LOV 1"/>
    <property type="match status" value="1"/>
</dbReference>
<evidence type="ECO:0000313" key="6">
    <source>
        <dbReference type="Proteomes" id="UP000321927"/>
    </source>
</evidence>
<protein>
    <submittedName>
        <fullName evidence="5">PAS domain-containing protein</fullName>
    </submittedName>
</protein>
<proteinExistence type="predicted"/>
<accession>A0ABY3HTD6</accession>
<name>A0ABY3HTD6_9BACT</name>
<dbReference type="InterPro" id="IPR000014">
    <property type="entry name" value="PAS"/>
</dbReference>